<feature type="region of interest" description="Disordered" evidence="3">
    <location>
        <begin position="227"/>
        <end position="250"/>
    </location>
</feature>
<dbReference type="GO" id="GO:0030174">
    <property type="term" value="P:regulation of DNA-templated DNA replication initiation"/>
    <property type="evidence" value="ECO:0007669"/>
    <property type="project" value="InterPro"/>
</dbReference>
<dbReference type="SMART" id="SM01075">
    <property type="entry name" value="CDT1"/>
    <property type="match status" value="1"/>
</dbReference>
<feature type="domain" description="CDT1 Geminin-binding" evidence="4">
    <location>
        <begin position="105"/>
        <end position="237"/>
    </location>
</feature>
<organism evidence="5 6">
    <name type="scientific">Clitoria ternatea</name>
    <name type="common">Butterfly pea</name>
    <dbReference type="NCBI Taxonomy" id="43366"/>
    <lineage>
        <taxon>Eukaryota</taxon>
        <taxon>Viridiplantae</taxon>
        <taxon>Streptophyta</taxon>
        <taxon>Embryophyta</taxon>
        <taxon>Tracheophyta</taxon>
        <taxon>Spermatophyta</taxon>
        <taxon>Magnoliopsida</taxon>
        <taxon>eudicotyledons</taxon>
        <taxon>Gunneridae</taxon>
        <taxon>Pentapetalae</taxon>
        <taxon>rosids</taxon>
        <taxon>fabids</taxon>
        <taxon>Fabales</taxon>
        <taxon>Fabaceae</taxon>
        <taxon>Papilionoideae</taxon>
        <taxon>50 kb inversion clade</taxon>
        <taxon>NPAAA clade</taxon>
        <taxon>indigoferoid/millettioid clade</taxon>
        <taxon>Phaseoleae</taxon>
        <taxon>Clitoria</taxon>
    </lineage>
</organism>
<dbReference type="InterPro" id="IPR045173">
    <property type="entry name" value="Cdt1"/>
</dbReference>
<dbReference type="GO" id="GO:0000278">
    <property type="term" value="P:mitotic cell cycle"/>
    <property type="evidence" value="ECO:0007669"/>
    <property type="project" value="TreeGrafter"/>
</dbReference>
<dbReference type="GO" id="GO:0070182">
    <property type="term" value="F:DNA polymerase binding"/>
    <property type="evidence" value="ECO:0007669"/>
    <property type="project" value="TreeGrafter"/>
</dbReference>
<feature type="compositionally biased region" description="Low complexity" evidence="3">
    <location>
        <begin position="1"/>
        <end position="14"/>
    </location>
</feature>
<comment type="caution">
    <text evidence="5">The sequence shown here is derived from an EMBL/GenBank/DDBJ whole genome shotgun (WGS) entry which is preliminary data.</text>
</comment>
<dbReference type="PANTHER" id="PTHR28637:SF1">
    <property type="entry name" value="DNA REPLICATION FACTOR CDT1"/>
    <property type="match status" value="1"/>
</dbReference>
<proteinExistence type="inferred from homology"/>
<dbReference type="SUPFAM" id="SSF46785">
    <property type="entry name" value="Winged helix' DNA-binding domain"/>
    <property type="match status" value="1"/>
</dbReference>
<dbReference type="InterPro" id="IPR032054">
    <property type="entry name" value="Cdt1_C"/>
</dbReference>
<sequence length="618" mass="69206">MRKSSDTQCSSSSRDCSKKSHLTKVEAQSTHPFQLTSKTPEKPPLRTRNRGVALSVADIRKVAKDLLDRKQCNETMSSQVKTARRQILSSSPSKPKSVAHEPFKLPEKFELLVDFFNGLDSSIRLLRLRGSMTSFTKISTQIERLTDRRFTHGHLAQLKFVLPEAIVLKKVLVFDERTCCMKPDIHISINPDAVECDTKLLTQQGSMPLRTLFHTRLVDFCKSHPEGDEIPEETLPEPFSHPKKELHPTNLSSCMQKNSISDNAVPANMDENLSLPVKISIESLNPHAVVASHMSQSFRRRFSRKVRENGAGNALQKSPLHALQPMACPASESSLKKNPPLEGTESHLRTCQAKLASEAAASSERCPTTCVNAKSYNAPTDPSSKTIEHTEDKDGSLSRMVGMSTPSKPVPTSSLLMTATPALCTPKRHYMTPDDSSSSPTDKLVRRPSRPTSRSLKYDTPVKNKEVENEYNAGSLPRDDDIYGFLPKSLIQSVHLFLSISTLHIREKERIAMEERDPAISQAKRRKKLIASLPKLFNMIHLLCHKQSVITKEELVSKIISNHVDIVDRSEVEEQLKLLLELVPDWISEKLASCGDYLFCINKNLNPKTIRATLEEAK</sequence>
<dbReference type="EMBL" id="JAYKXN010000008">
    <property type="protein sequence ID" value="KAK7265817.1"/>
    <property type="molecule type" value="Genomic_DNA"/>
</dbReference>
<evidence type="ECO:0000256" key="2">
    <source>
        <dbReference type="ARBA" id="ARBA00023306"/>
    </source>
</evidence>
<gene>
    <name evidence="5" type="ORF">RJT34_33441</name>
</gene>
<evidence type="ECO:0000259" key="4">
    <source>
        <dbReference type="SMART" id="SM01075"/>
    </source>
</evidence>
<feature type="compositionally biased region" description="Polar residues" evidence="3">
    <location>
        <begin position="376"/>
        <end position="385"/>
    </location>
</feature>
<dbReference type="InterPro" id="IPR014939">
    <property type="entry name" value="CDT1_Gemini-bd-like"/>
</dbReference>
<dbReference type="Proteomes" id="UP001359559">
    <property type="component" value="Unassembled WGS sequence"/>
</dbReference>
<feature type="compositionally biased region" description="Polar residues" evidence="3">
    <location>
        <begin position="404"/>
        <end position="417"/>
    </location>
</feature>
<dbReference type="GO" id="GO:0003677">
    <property type="term" value="F:DNA binding"/>
    <property type="evidence" value="ECO:0007669"/>
    <property type="project" value="InterPro"/>
</dbReference>
<evidence type="ECO:0000256" key="1">
    <source>
        <dbReference type="ARBA" id="ARBA00008356"/>
    </source>
</evidence>
<dbReference type="CDD" id="cd08674">
    <property type="entry name" value="Cdt1_m"/>
    <property type="match status" value="1"/>
</dbReference>
<dbReference type="InterPro" id="IPR036390">
    <property type="entry name" value="WH_DNA-bd_sf"/>
</dbReference>
<dbReference type="PANTHER" id="PTHR28637">
    <property type="entry name" value="DNA REPLICATION FACTOR CDT1"/>
    <property type="match status" value="1"/>
</dbReference>
<name>A0AAN9EXR7_CLITE</name>
<accession>A0AAN9EXR7</accession>
<dbReference type="Pfam" id="PF08839">
    <property type="entry name" value="CDT1"/>
    <property type="match status" value="1"/>
</dbReference>
<dbReference type="GO" id="GO:0071163">
    <property type="term" value="P:DNA replication preinitiation complex assembly"/>
    <property type="evidence" value="ECO:0007669"/>
    <property type="project" value="InterPro"/>
</dbReference>
<dbReference type="GO" id="GO:0005634">
    <property type="term" value="C:nucleus"/>
    <property type="evidence" value="ECO:0007669"/>
    <property type="project" value="TreeGrafter"/>
</dbReference>
<keyword evidence="6" id="KW-1185">Reference proteome</keyword>
<dbReference type="GO" id="GO:0000076">
    <property type="term" value="P:DNA replication checkpoint signaling"/>
    <property type="evidence" value="ECO:0007669"/>
    <property type="project" value="TreeGrafter"/>
</dbReference>
<feature type="region of interest" description="Disordered" evidence="3">
    <location>
        <begin position="1"/>
        <end position="50"/>
    </location>
</feature>
<feature type="compositionally biased region" description="Basic and acidic residues" evidence="3">
    <location>
        <begin position="386"/>
        <end position="396"/>
    </location>
</feature>
<reference evidence="5 6" key="1">
    <citation type="submission" date="2024-01" db="EMBL/GenBank/DDBJ databases">
        <title>The genomes of 5 underutilized Papilionoideae crops provide insights into root nodulation and disease resistance.</title>
        <authorList>
            <person name="Yuan L."/>
        </authorList>
    </citation>
    <scope>NUCLEOTIDE SEQUENCE [LARGE SCALE GENOMIC DNA]</scope>
    <source>
        <strain evidence="5">LY-2023</strain>
        <tissue evidence="5">Leaf</tissue>
    </source>
</reference>
<evidence type="ECO:0000256" key="3">
    <source>
        <dbReference type="SAM" id="MobiDB-lite"/>
    </source>
</evidence>
<dbReference type="AlphaFoldDB" id="A0AAN9EXR7"/>
<keyword evidence="2" id="KW-0131">Cell cycle</keyword>
<feature type="region of interest" description="Disordered" evidence="3">
    <location>
        <begin position="376"/>
        <end position="465"/>
    </location>
</feature>
<evidence type="ECO:0000313" key="5">
    <source>
        <dbReference type="EMBL" id="KAK7265817.1"/>
    </source>
</evidence>
<dbReference type="Pfam" id="PF16679">
    <property type="entry name" value="CDT1_C"/>
    <property type="match status" value="1"/>
</dbReference>
<feature type="compositionally biased region" description="Polar residues" evidence="3">
    <location>
        <begin position="26"/>
        <end position="38"/>
    </location>
</feature>
<feature type="compositionally biased region" description="Basic and acidic residues" evidence="3">
    <location>
        <begin position="456"/>
        <end position="465"/>
    </location>
</feature>
<protein>
    <recommendedName>
        <fullName evidence="4">CDT1 Geminin-binding domain-containing protein</fullName>
    </recommendedName>
</protein>
<dbReference type="Gene3D" id="1.10.10.1420">
    <property type="entry name" value="DNA replication factor Cdt1, C-terminal WH domain"/>
    <property type="match status" value="1"/>
</dbReference>
<comment type="similarity">
    <text evidence="1">Belongs to the Cdt1 family.</text>
</comment>
<feature type="compositionally biased region" description="Low complexity" evidence="3">
    <location>
        <begin position="433"/>
        <end position="442"/>
    </location>
</feature>
<dbReference type="InterPro" id="IPR038090">
    <property type="entry name" value="Cdt1_C_WH_dom_sf"/>
</dbReference>
<evidence type="ECO:0000313" key="6">
    <source>
        <dbReference type="Proteomes" id="UP001359559"/>
    </source>
</evidence>